<dbReference type="InterPro" id="IPR036291">
    <property type="entry name" value="NAD(P)-bd_dom_sf"/>
</dbReference>
<dbReference type="Proteomes" id="UP000070063">
    <property type="component" value="Unassembled WGS sequence"/>
</dbReference>
<dbReference type="Gene3D" id="1.10.3730.10">
    <property type="entry name" value="ProC C-terminal domain-like"/>
    <property type="match status" value="1"/>
</dbReference>
<dbReference type="Gene3D" id="3.40.50.720">
    <property type="entry name" value="NAD(P)-binding Rossmann-like Domain"/>
    <property type="match status" value="1"/>
</dbReference>
<dbReference type="EMBL" id="LRQI01000078">
    <property type="protein sequence ID" value="KXA37192.1"/>
    <property type="molecule type" value="Genomic_DNA"/>
</dbReference>
<dbReference type="InterPro" id="IPR000304">
    <property type="entry name" value="Pyrroline-COOH_reductase"/>
</dbReference>
<dbReference type="InterPro" id="IPR008927">
    <property type="entry name" value="6-PGluconate_DH-like_C_sf"/>
</dbReference>
<dbReference type="GO" id="GO:0005737">
    <property type="term" value="C:cytoplasm"/>
    <property type="evidence" value="ECO:0007669"/>
    <property type="project" value="UniProtKB-SubCell"/>
</dbReference>
<dbReference type="GO" id="GO:0055129">
    <property type="term" value="P:L-proline biosynthetic process"/>
    <property type="evidence" value="ECO:0007669"/>
    <property type="project" value="UniProtKB-UniRule"/>
</dbReference>
<evidence type="ECO:0000313" key="11">
    <source>
        <dbReference type="Proteomes" id="UP000070063"/>
    </source>
</evidence>
<evidence type="ECO:0000256" key="3">
    <source>
        <dbReference type="ARBA" id="ARBA00022857"/>
    </source>
</evidence>
<evidence type="ECO:0000256" key="2">
    <source>
        <dbReference type="ARBA" id="ARBA00022650"/>
    </source>
</evidence>
<gene>
    <name evidence="6" type="primary">proC</name>
    <name evidence="10" type="ORF">HMPREF3225_01865</name>
</gene>
<comment type="subcellular location">
    <subcellularLocation>
        <location evidence="6">Cytoplasm</location>
    </subcellularLocation>
</comment>
<feature type="domain" description="Pyrroline-5-carboxylate reductase catalytic N-terminal" evidence="8">
    <location>
        <begin position="15"/>
        <end position="110"/>
    </location>
</feature>
<keyword evidence="6" id="KW-0963">Cytoplasm</keyword>
<dbReference type="PIRSF" id="PIRSF000193">
    <property type="entry name" value="Pyrrol-5-carb_rd"/>
    <property type="match status" value="1"/>
</dbReference>
<dbReference type="PANTHER" id="PTHR11645">
    <property type="entry name" value="PYRROLINE-5-CARBOXYLATE REDUCTASE"/>
    <property type="match status" value="1"/>
</dbReference>
<organism evidence="10 11">
    <name type="scientific">Staphylococcus lugdunensis</name>
    <dbReference type="NCBI Taxonomy" id="28035"/>
    <lineage>
        <taxon>Bacteria</taxon>
        <taxon>Bacillati</taxon>
        <taxon>Bacillota</taxon>
        <taxon>Bacilli</taxon>
        <taxon>Bacillales</taxon>
        <taxon>Staphylococcaceae</taxon>
        <taxon>Staphylococcus</taxon>
    </lineage>
</organism>
<dbReference type="InterPro" id="IPR028939">
    <property type="entry name" value="P5C_Rdtase_cat_N"/>
</dbReference>
<comment type="caution">
    <text evidence="10">The sequence shown here is derived from an EMBL/GenBank/DDBJ whole genome shotgun (WGS) entry which is preliminary data.</text>
</comment>
<comment type="similarity">
    <text evidence="1 6">Belongs to the pyrroline-5-carboxylate reductase family.</text>
</comment>
<comment type="function">
    <text evidence="5 6">Catalyzes the reduction of 1-pyrroline-5-carboxylate (PCA) to L-proline.</text>
</comment>
<name>A0ABD4EE00_STALU</name>
<dbReference type="Pfam" id="PF14748">
    <property type="entry name" value="P5CR_dimer"/>
    <property type="match status" value="1"/>
</dbReference>
<dbReference type="AlphaFoldDB" id="A0ABD4EE00"/>
<accession>A0ABD4EE00</accession>
<dbReference type="GO" id="GO:0004735">
    <property type="term" value="F:pyrroline-5-carboxylate reductase activity"/>
    <property type="evidence" value="ECO:0007669"/>
    <property type="project" value="UniProtKB-UniRule"/>
</dbReference>
<evidence type="ECO:0000259" key="8">
    <source>
        <dbReference type="Pfam" id="PF03807"/>
    </source>
</evidence>
<evidence type="ECO:0000256" key="1">
    <source>
        <dbReference type="ARBA" id="ARBA00005525"/>
    </source>
</evidence>
<keyword evidence="2 6" id="KW-0641">Proline biosynthesis</keyword>
<keyword evidence="3 6" id="KW-0521">NADP</keyword>
<dbReference type="SUPFAM" id="SSF51735">
    <property type="entry name" value="NAD(P)-binding Rossmann-fold domains"/>
    <property type="match status" value="1"/>
</dbReference>
<proteinExistence type="inferred from homology"/>
<feature type="domain" description="Pyrroline-5-carboxylate reductase dimerisation" evidence="9">
    <location>
        <begin position="173"/>
        <end position="277"/>
    </location>
</feature>
<keyword evidence="4 6" id="KW-0560">Oxidoreductase</keyword>
<sequence length="282" mass="31172">MYLSKGEGIDIIMKLVFYGAGNMAQAIFTGIINANKLESNDIYLTNKSNEERLKTFSTRLGVEYSYDDAALLKGADYVFLGTKPHDFETVAKRIRPYIQDNNRFISIMAGLPIDYIKQQLEVNQPVARIMPNTNAQVGHSVTGISFSNNFGPTAKQEVIDLVNAFGSVIEVDESHLHQVTAITGSGPAFLYHVFEQYVKAGTNLGLEKRQVEESIRNLIIGTSKMIERSDLSMEQLRKNITSKGGTTQAGLDALAEHNISGIFEDCLNAAVKRSIELSKNDN</sequence>
<keyword evidence="6" id="KW-0028">Amino-acid biosynthesis</keyword>
<dbReference type="SUPFAM" id="SSF48179">
    <property type="entry name" value="6-phosphogluconate dehydrogenase C-terminal domain-like"/>
    <property type="match status" value="1"/>
</dbReference>
<evidence type="ECO:0000259" key="9">
    <source>
        <dbReference type="Pfam" id="PF14748"/>
    </source>
</evidence>
<dbReference type="InterPro" id="IPR029036">
    <property type="entry name" value="P5CR_dimer"/>
</dbReference>
<dbReference type="Pfam" id="PF03807">
    <property type="entry name" value="F420_oxidored"/>
    <property type="match status" value="1"/>
</dbReference>
<evidence type="ECO:0000256" key="5">
    <source>
        <dbReference type="ARBA" id="ARBA00058118"/>
    </source>
</evidence>
<dbReference type="HAMAP" id="MF_01925">
    <property type="entry name" value="P5C_reductase"/>
    <property type="match status" value="1"/>
</dbReference>
<evidence type="ECO:0000256" key="4">
    <source>
        <dbReference type="ARBA" id="ARBA00023002"/>
    </source>
</evidence>
<protein>
    <recommendedName>
        <fullName evidence="6 7">Pyrroline-5-carboxylate reductase</fullName>
        <shortName evidence="6">P5C reductase</shortName>
        <shortName evidence="6">P5CR</shortName>
        <ecNumber evidence="6 7">1.5.1.2</ecNumber>
    </recommendedName>
    <alternativeName>
        <fullName evidence="6">PCA reductase</fullName>
    </alternativeName>
</protein>
<evidence type="ECO:0000313" key="10">
    <source>
        <dbReference type="EMBL" id="KXA37192.1"/>
    </source>
</evidence>
<evidence type="ECO:0000256" key="7">
    <source>
        <dbReference type="NCBIfam" id="TIGR00112"/>
    </source>
</evidence>
<dbReference type="FunFam" id="1.10.3730.10:FF:000001">
    <property type="entry name" value="Pyrroline-5-carboxylate reductase"/>
    <property type="match status" value="1"/>
</dbReference>
<comment type="catalytic activity">
    <reaction evidence="6">
        <text>L-proline + NAD(+) = (S)-1-pyrroline-5-carboxylate + NADH + 2 H(+)</text>
        <dbReference type="Rhea" id="RHEA:14105"/>
        <dbReference type="ChEBI" id="CHEBI:15378"/>
        <dbReference type="ChEBI" id="CHEBI:17388"/>
        <dbReference type="ChEBI" id="CHEBI:57540"/>
        <dbReference type="ChEBI" id="CHEBI:57945"/>
        <dbReference type="ChEBI" id="CHEBI:60039"/>
        <dbReference type="EC" id="1.5.1.2"/>
    </reaction>
</comment>
<evidence type="ECO:0000256" key="6">
    <source>
        <dbReference type="HAMAP-Rule" id="MF_01925"/>
    </source>
</evidence>
<dbReference type="PANTHER" id="PTHR11645:SF0">
    <property type="entry name" value="PYRROLINE-5-CARBOXYLATE REDUCTASE 3"/>
    <property type="match status" value="1"/>
</dbReference>
<dbReference type="EC" id="1.5.1.2" evidence="6 7"/>
<dbReference type="NCBIfam" id="TIGR00112">
    <property type="entry name" value="proC"/>
    <property type="match status" value="1"/>
</dbReference>
<comment type="catalytic activity">
    <reaction evidence="6">
        <text>L-proline + NADP(+) = (S)-1-pyrroline-5-carboxylate + NADPH + 2 H(+)</text>
        <dbReference type="Rhea" id="RHEA:14109"/>
        <dbReference type="ChEBI" id="CHEBI:15378"/>
        <dbReference type="ChEBI" id="CHEBI:17388"/>
        <dbReference type="ChEBI" id="CHEBI:57783"/>
        <dbReference type="ChEBI" id="CHEBI:58349"/>
        <dbReference type="ChEBI" id="CHEBI:60039"/>
        <dbReference type="EC" id="1.5.1.2"/>
    </reaction>
</comment>
<comment type="pathway">
    <text evidence="6">Amino-acid biosynthesis; L-proline biosynthesis; L-proline from L-glutamate 5-semialdehyde: step 1/1.</text>
</comment>
<reference evidence="10 11" key="1">
    <citation type="submission" date="2016-01" db="EMBL/GenBank/DDBJ databases">
        <authorList>
            <person name="Mitreva M."/>
            <person name="Pepin K.H."/>
            <person name="Mihindukulasuriya K.A."/>
            <person name="Fulton R."/>
            <person name="Fronick C."/>
            <person name="O'Laughlin M."/>
            <person name="Miner T."/>
            <person name="Herter B."/>
            <person name="Rosa B.A."/>
            <person name="Cordes M."/>
            <person name="Tomlinson C."/>
            <person name="Wollam A."/>
            <person name="Palsikar V.B."/>
            <person name="Mardis E.R."/>
            <person name="Wilson R.K."/>
        </authorList>
    </citation>
    <scope>NUCLEOTIDE SEQUENCE [LARGE SCALE GENOMIC DNA]</scope>
    <source>
        <strain evidence="10 11">MJR7738</strain>
    </source>
</reference>